<evidence type="ECO:0000313" key="2">
    <source>
        <dbReference type="WBParaSite" id="MhA1_Contig713.frz3.gene13"/>
    </source>
</evidence>
<dbReference type="WBParaSite" id="MhA1_Contig713.frz3.gene13">
    <property type="protein sequence ID" value="MhA1_Contig713.frz3.gene13"/>
    <property type="gene ID" value="MhA1_Contig713.frz3.gene13"/>
</dbReference>
<accession>A0A1I8BWH6</accession>
<dbReference type="AlphaFoldDB" id="A0A1I8BWH6"/>
<keyword evidence="1" id="KW-1185">Reference proteome</keyword>
<dbReference type="Proteomes" id="UP000095281">
    <property type="component" value="Unplaced"/>
</dbReference>
<dbReference type="CDD" id="cd14273">
    <property type="entry name" value="UBA_TAP-C_like"/>
    <property type="match status" value="1"/>
</dbReference>
<name>A0A1I8BWH6_MELHA</name>
<dbReference type="Pfam" id="PF14555">
    <property type="entry name" value="UBA_4"/>
    <property type="match status" value="1"/>
</dbReference>
<dbReference type="SUPFAM" id="SSF46934">
    <property type="entry name" value="UBA-like"/>
    <property type="match status" value="1"/>
</dbReference>
<proteinExistence type="predicted"/>
<dbReference type="InterPro" id="IPR009060">
    <property type="entry name" value="UBA-like_sf"/>
</dbReference>
<sequence length="156" mass="18154">MDEGEDQMHKVAIQAFKEFTGNQDELTARRLLLSCNWDVQRAINIFFMRGAPPQPIEEHKNDEKDEDIVVDEDDEIQAIQPSFEPKKRISHFVKRNKNFVEKIQTAEDKKQNKIDDNSEDNIRAPIPAVKGVMLAQTFRETYGLFFNLKLENFGDL</sequence>
<protein>
    <submittedName>
        <fullName evidence="2">UBA domain-containing protein</fullName>
    </submittedName>
</protein>
<organism evidence="1 2">
    <name type="scientific">Meloidogyne hapla</name>
    <name type="common">Root-knot nematode worm</name>
    <dbReference type="NCBI Taxonomy" id="6305"/>
    <lineage>
        <taxon>Eukaryota</taxon>
        <taxon>Metazoa</taxon>
        <taxon>Ecdysozoa</taxon>
        <taxon>Nematoda</taxon>
        <taxon>Chromadorea</taxon>
        <taxon>Rhabditida</taxon>
        <taxon>Tylenchina</taxon>
        <taxon>Tylenchomorpha</taxon>
        <taxon>Tylenchoidea</taxon>
        <taxon>Meloidogynidae</taxon>
        <taxon>Meloidogyninae</taxon>
        <taxon>Meloidogyne</taxon>
    </lineage>
</organism>
<dbReference type="Gene3D" id="1.10.8.10">
    <property type="entry name" value="DNA helicase RuvA subunit, C-terminal domain"/>
    <property type="match status" value="1"/>
</dbReference>
<reference evidence="2" key="1">
    <citation type="submission" date="2016-11" db="UniProtKB">
        <authorList>
            <consortium name="WormBaseParasite"/>
        </authorList>
    </citation>
    <scope>IDENTIFICATION</scope>
</reference>
<evidence type="ECO:0000313" key="1">
    <source>
        <dbReference type="Proteomes" id="UP000095281"/>
    </source>
</evidence>